<dbReference type="InterPro" id="IPR017920">
    <property type="entry name" value="COMM"/>
</dbReference>
<evidence type="ECO:0000259" key="1">
    <source>
        <dbReference type="PROSITE" id="PS51269"/>
    </source>
</evidence>
<dbReference type="EMBL" id="OU963898">
    <property type="protein sequence ID" value="CAH0405965.1"/>
    <property type="molecule type" value="Genomic_DNA"/>
</dbReference>
<sequence length="236" mass="26934">MIIFLSELQKEHLCILHQNSTQVLVDFCKLAIDFLHNGINYKKHTLAADKLGIQINDVQNLVQALTYLLVEACQHNLSEPDFKSSLAIAGFEATHQDVLIKLYTNKKTDLFNALYLLSQKAPVYQDFTWRFEVQIASQMCEEEIKPSIAMDFVLMTSKNYTETKDASKSDLTHKTISPKHINLLIEDAKAASQCQNIINHVLVQCDLPNLIHMTNKLEKALNESKSQHVRKVQRVL</sequence>
<evidence type="ECO:0000313" key="2">
    <source>
        <dbReference type="EMBL" id="CAH0405965.1"/>
    </source>
</evidence>
<dbReference type="Pfam" id="PF07258">
    <property type="entry name" value="COMM_domain"/>
    <property type="match status" value="1"/>
</dbReference>
<name>A0ABN8B8J1_CHISP</name>
<evidence type="ECO:0000313" key="3">
    <source>
        <dbReference type="Proteomes" id="UP001153292"/>
    </source>
</evidence>
<dbReference type="PANTHER" id="PTHR15857">
    <property type="entry name" value="COMM DOMAIN CONTAINING PROTEIN 2"/>
    <property type="match status" value="1"/>
</dbReference>
<keyword evidence="3" id="KW-1185">Reference proteome</keyword>
<organism evidence="2 3">
    <name type="scientific">Chilo suppressalis</name>
    <name type="common">Asiatic rice borer moth</name>
    <dbReference type="NCBI Taxonomy" id="168631"/>
    <lineage>
        <taxon>Eukaryota</taxon>
        <taxon>Metazoa</taxon>
        <taxon>Ecdysozoa</taxon>
        <taxon>Arthropoda</taxon>
        <taxon>Hexapoda</taxon>
        <taxon>Insecta</taxon>
        <taxon>Pterygota</taxon>
        <taxon>Neoptera</taxon>
        <taxon>Endopterygota</taxon>
        <taxon>Lepidoptera</taxon>
        <taxon>Glossata</taxon>
        <taxon>Ditrysia</taxon>
        <taxon>Pyraloidea</taxon>
        <taxon>Crambidae</taxon>
        <taxon>Crambinae</taxon>
        <taxon>Chilo</taxon>
    </lineage>
</organism>
<protein>
    <recommendedName>
        <fullName evidence="1">COMM domain-containing protein</fullName>
    </recommendedName>
</protein>
<accession>A0ABN8B8J1</accession>
<reference evidence="2" key="1">
    <citation type="submission" date="2021-12" db="EMBL/GenBank/DDBJ databases">
        <authorList>
            <person name="King R."/>
        </authorList>
    </citation>
    <scope>NUCLEOTIDE SEQUENCE</scope>
</reference>
<dbReference type="InterPro" id="IPR037354">
    <property type="entry name" value="Commd2"/>
</dbReference>
<dbReference type="Pfam" id="PF21672">
    <property type="entry name" value="COMM_HN"/>
    <property type="match status" value="1"/>
</dbReference>
<proteinExistence type="predicted"/>
<dbReference type="Proteomes" id="UP001153292">
    <property type="component" value="Chromosome 5"/>
</dbReference>
<gene>
    <name evidence="2" type="ORF">CHILSU_LOCUS9338</name>
</gene>
<dbReference type="PANTHER" id="PTHR15857:SF0">
    <property type="entry name" value="COMM DOMAIN-CONTAINING PROTEIN 2"/>
    <property type="match status" value="1"/>
</dbReference>
<feature type="domain" description="COMM" evidence="1">
    <location>
        <begin position="123"/>
        <end position="228"/>
    </location>
</feature>
<dbReference type="PROSITE" id="PS51269">
    <property type="entry name" value="COMM"/>
    <property type="match status" value="1"/>
</dbReference>